<name>A0A7Z7I3A5_9BURK</name>
<reference evidence="1 2" key="1">
    <citation type="submission" date="2017-09" db="EMBL/GenBank/DDBJ databases">
        <authorList>
            <person name="Varghese N."/>
            <person name="Submissions S."/>
        </authorList>
    </citation>
    <scope>NUCLEOTIDE SEQUENCE [LARGE SCALE GENOMIC DNA]</scope>
    <source>
        <strain evidence="1 2">OK806</strain>
    </source>
</reference>
<protein>
    <submittedName>
        <fullName evidence="1">Uncharacterized protein</fullName>
    </submittedName>
</protein>
<keyword evidence="2" id="KW-1185">Reference proteome</keyword>
<dbReference type="AlphaFoldDB" id="A0A7Z7I3A5"/>
<accession>A0A7Z7I3A5</accession>
<dbReference type="EMBL" id="OCSU01000001">
    <property type="protein sequence ID" value="SOE46650.1"/>
    <property type="molecule type" value="Genomic_DNA"/>
</dbReference>
<sequence length="49" mass="5850">MLRIRTRALRMRVLDVLHRYSMWVLAMEDAAVPMREVSENALFAKLEIF</sequence>
<evidence type="ECO:0000313" key="1">
    <source>
        <dbReference type="EMBL" id="SOE46650.1"/>
    </source>
</evidence>
<gene>
    <name evidence="1" type="ORF">SAMN05446927_0146</name>
</gene>
<proteinExistence type="predicted"/>
<evidence type="ECO:0000313" key="2">
    <source>
        <dbReference type="Proteomes" id="UP000219522"/>
    </source>
</evidence>
<organism evidence="1 2">
    <name type="scientific">Caballeronia arationis</name>
    <dbReference type="NCBI Taxonomy" id="1777142"/>
    <lineage>
        <taxon>Bacteria</taxon>
        <taxon>Pseudomonadati</taxon>
        <taxon>Pseudomonadota</taxon>
        <taxon>Betaproteobacteria</taxon>
        <taxon>Burkholderiales</taxon>
        <taxon>Burkholderiaceae</taxon>
        <taxon>Caballeronia</taxon>
    </lineage>
</organism>
<comment type="caution">
    <text evidence="1">The sequence shown here is derived from an EMBL/GenBank/DDBJ whole genome shotgun (WGS) entry which is preliminary data.</text>
</comment>
<dbReference type="Proteomes" id="UP000219522">
    <property type="component" value="Unassembled WGS sequence"/>
</dbReference>